<gene>
    <name evidence="2" type="ORF">SAMN05216598_3965</name>
</gene>
<keyword evidence="3" id="KW-1185">Reference proteome</keyword>
<reference evidence="3" key="1">
    <citation type="submission" date="2016-10" db="EMBL/GenBank/DDBJ databases">
        <authorList>
            <person name="Varghese N."/>
            <person name="Submissions S."/>
        </authorList>
    </citation>
    <scope>NUCLEOTIDE SEQUENCE [LARGE SCALE GENOMIC DNA]</scope>
    <source>
        <strain evidence="3">ATCC 23835</strain>
    </source>
</reference>
<dbReference type="GeneID" id="300208881"/>
<dbReference type="EMBL" id="LT629777">
    <property type="protein sequence ID" value="SDT10051.1"/>
    <property type="molecule type" value="Genomic_DNA"/>
</dbReference>
<accession>A0A1H1XLW4</accession>
<dbReference type="Proteomes" id="UP000199524">
    <property type="component" value="Chromosome I"/>
</dbReference>
<dbReference type="Pfam" id="PF03435">
    <property type="entry name" value="Sacchrp_dh_NADP"/>
    <property type="match status" value="1"/>
</dbReference>
<protein>
    <submittedName>
        <fullName evidence="2">Saccharopine dehydrogenase, NADP-dependent</fullName>
    </submittedName>
</protein>
<name>A0A1H1XLW4_9PSED</name>
<organism evidence="2 3">
    <name type="scientific">Pseudomonas asplenii</name>
    <dbReference type="NCBI Taxonomy" id="53407"/>
    <lineage>
        <taxon>Bacteria</taxon>
        <taxon>Pseudomonadati</taxon>
        <taxon>Pseudomonadota</taxon>
        <taxon>Gammaproteobacteria</taxon>
        <taxon>Pseudomonadales</taxon>
        <taxon>Pseudomonadaceae</taxon>
        <taxon>Pseudomonas</taxon>
    </lineage>
</organism>
<proteinExistence type="predicted"/>
<sequence length="369" mass="39445">MRIIVIGGLGNFGARICRRLALEPGLEPIAASRSASAGPHRFDNGQTVATLRLDIEAADFEARLAEARPDLVIHCAGPFQGQDYRVALAACAAGSHYIDLADGRDFVDHFAANVDAQARAAGVLAVSGASSVPGLSSAVVDHLARSFSRLDSISTAIAPGQQAPRGVATIQAVFGYAGLAFDRWNGGTWVKQYGWQDIRTFHFAGMGRRWGAACDIPDLALFPGRYPGVRDVEFHAALELRLEHVGLWLAAALRRLGIPLPISRFAAQLDALSRKVMDRFGSDLGAMRVHVRGLRQDGTPGSLTWQLTAPGGHGPEIPCMATVLLACKLAQGAISQTGAMPCMGLLQLEEFEPEFQRWHFTSDIVEGGA</sequence>
<feature type="domain" description="Saccharopine dehydrogenase NADP binding" evidence="1">
    <location>
        <begin position="3"/>
        <end position="126"/>
    </location>
</feature>
<dbReference type="InterPro" id="IPR036291">
    <property type="entry name" value="NAD(P)-bd_dom_sf"/>
</dbReference>
<evidence type="ECO:0000259" key="1">
    <source>
        <dbReference type="Pfam" id="PF03435"/>
    </source>
</evidence>
<dbReference type="AlphaFoldDB" id="A0A1H1XLW4"/>
<dbReference type="PANTHER" id="PTHR43796">
    <property type="entry name" value="CARBOXYNORSPERMIDINE SYNTHASE"/>
    <property type="match status" value="1"/>
</dbReference>
<dbReference type="SUPFAM" id="SSF51735">
    <property type="entry name" value="NAD(P)-binding Rossmann-fold domains"/>
    <property type="match status" value="1"/>
</dbReference>
<dbReference type="PANTHER" id="PTHR43796:SF2">
    <property type="entry name" value="CARBOXYNORSPERMIDINE SYNTHASE"/>
    <property type="match status" value="1"/>
</dbReference>
<dbReference type="RefSeq" id="WP_090207836.1">
    <property type="nucleotide sequence ID" value="NZ_LT629777.1"/>
</dbReference>
<dbReference type="Gene3D" id="3.40.50.720">
    <property type="entry name" value="NAD(P)-binding Rossmann-like Domain"/>
    <property type="match status" value="1"/>
</dbReference>
<evidence type="ECO:0000313" key="2">
    <source>
        <dbReference type="EMBL" id="SDT10051.1"/>
    </source>
</evidence>
<dbReference type="InterPro" id="IPR005097">
    <property type="entry name" value="Sacchrp_dh_NADP-bd"/>
</dbReference>
<evidence type="ECO:0000313" key="3">
    <source>
        <dbReference type="Proteomes" id="UP000199524"/>
    </source>
</evidence>